<proteinExistence type="predicted"/>
<keyword evidence="2" id="KW-1185">Reference proteome</keyword>
<keyword evidence="1" id="KW-0732">Signal</keyword>
<accession>A0A915D3L5</accession>
<feature type="chain" id="PRO_5038000431" evidence="1">
    <location>
        <begin position="34"/>
        <end position="113"/>
    </location>
</feature>
<evidence type="ECO:0000313" key="3">
    <source>
        <dbReference type="WBParaSite" id="jg15209"/>
    </source>
</evidence>
<reference evidence="3" key="1">
    <citation type="submission" date="2022-11" db="UniProtKB">
        <authorList>
            <consortium name="WormBaseParasite"/>
        </authorList>
    </citation>
    <scope>IDENTIFICATION</scope>
</reference>
<organism evidence="2 3">
    <name type="scientific">Ditylenchus dipsaci</name>
    <dbReference type="NCBI Taxonomy" id="166011"/>
    <lineage>
        <taxon>Eukaryota</taxon>
        <taxon>Metazoa</taxon>
        <taxon>Ecdysozoa</taxon>
        <taxon>Nematoda</taxon>
        <taxon>Chromadorea</taxon>
        <taxon>Rhabditida</taxon>
        <taxon>Tylenchina</taxon>
        <taxon>Tylenchomorpha</taxon>
        <taxon>Sphaerularioidea</taxon>
        <taxon>Anguinidae</taxon>
        <taxon>Anguininae</taxon>
        <taxon>Ditylenchus</taxon>
    </lineage>
</organism>
<dbReference type="Proteomes" id="UP000887574">
    <property type="component" value="Unplaced"/>
</dbReference>
<protein>
    <submittedName>
        <fullName evidence="3">Uncharacterized protein</fullName>
    </submittedName>
</protein>
<name>A0A915D3L5_9BILA</name>
<feature type="signal peptide" evidence="1">
    <location>
        <begin position="1"/>
        <end position="33"/>
    </location>
</feature>
<evidence type="ECO:0000256" key="1">
    <source>
        <dbReference type="SAM" id="SignalP"/>
    </source>
</evidence>
<sequence>MVDSWGGRQLRANHRSTCNCLLLLACFLVLADCQLYYAPSIYPSALPRYGQVWGSNRQKQGFVDKTSSKESLEEVKSGSSVSLPEELAMEQVSGAHFQTSSGLTNHAPPKLRQ</sequence>
<evidence type="ECO:0000313" key="2">
    <source>
        <dbReference type="Proteomes" id="UP000887574"/>
    </source>
</evidence>
<dbReference type="WBParaSite" id="jg15209">
    <property type="protein sequence ID" value="jg15209"/>
    <property type="gene ID" value="jg15209"/>
</dbReference>
<dbReference type="AlphaFoldDB" id="A0A915D3L5"/>